<dbReference type="InterPro" id="IPR000715">
    <property type="entry name" value="Glycosyl_transferase_4"/>
</dbReference>
<evidence type="ECO:0000313" key="10">
    <source>
        <dbReference type="Proteomes" id="UP000027986"/>
    </source>
</evidence>
<feature type="transmembrane region" description="Helical" evidence="7">
    <location>
        <begin position="153"/>
        <end position="177"/>
    </location>
</feature>
<dbReference type="InterPro" id="IPR018480">
    <property type="entry name" value="PNAcMuramoyl-5peptid_Trfase_CS"/>
</dbReference>
<dbReference type="GO" id="GO:0008360">
    <property type="term" value="P:regulation of cell shape"/>
    <property type="evidence" value="ECO:0007669"/>
    <property type="project" value="UniProtKB-KW"/>
</dbReference>
<dbReference type="RefSeq" id="WP_006946613.1">
    <property type="nucleotide sequence ID" value="NZ_CAKZHM010000061.1"/>
</dbReference>
<dbReference type="InterPro" id="IPR003524">
    <property type="entry name" value="PNAcMuramoyl-5peptid_Trfase"/>
</dbReference>
<feature type="transmembrane region" description="Helical" evidence="7">
    <location>
        <begin position="286"/>
        <end position="309"/>
    </location>
</feature>
<dbReference type="PANTHER" id="PTHR22926:SF5">
    <property type="entry name" value="PHOSPHO-N-ACETYLMURAMOYL-PENTAPEPTIDE-TRANSFERASE HOMOLOG"/>
    <property type="match status" value="1"/>
</dbReference>
<keyword evidence="7" id="KW-0573">Peptidoglycan synthesis</keyword>
<keyword evidence="7" id="KW-0132">Cell division</keyword>
<keyword evidence="7" id="KW-0131">Cell cycle</keyword>
<dbReference type="OrthoDB" id="9805475at2"/>
<comment type="similarity">
    <text evidence="2 7">Belongs to the glycosyltransferase 4 family. MraY subfamily.</text>
</comment>
<keyword evidence="7 8" id="KW-0479">Metal-binding</keyword>
<dbReference type="GO" id="GO:0046872">
    <property type="term" value="F:metal ion binding"/>
    <property type="evidence" value="ECO:0007669"/>
    <property type="project" value="UniProtKB-KW"/>
</dbReference>
<comment type="function">
    <text evidence="7">Catalyzes the initial step of the lipid cycle reactions in the biosynthesis of the cell wall peptidoglycan: transfers peptidoglycan precursor phospho-MurNAc-pentapeptide from UDP-MurNAc-pentapeptide onto the lipid carrier undecaprenyl phosphate, yielding undecaprenyl-pyrophosphoryl-MurNAc-pentapeptide, known as lipid I.</text>
</comment>
<gene>
    <name evidence="7" type="primary">mraY</name>
    <name evidence="9" type="ORF">HX89_05915</name>
</gene>
<dbReference type="NCBIfam" id="TIGR00445">
    <property type="entry name" value="mraY"/>
    <property type="match status" value="1"/>
</dbReference>
<keyword evidence="7" id="KW-1003">Cell membrane</keyword>
<keyword evidence="3 7" id="KW-0808">Transferase</keyword>
<dbReference type="PROSITE" id="PS01347">
    <property type="entry name" value="MRAY_1"/>
    <property type="match status" value="1"/>
</dbReference>
<feature type="transmembrane region" description="Helical" evidence="7">
    <location>
        <begin position="261"/>
        <end position="280"/>
    </location>
</feature>
<dbReference type="eggNOG" id="COG0472">
    <property type="taxonomic scope" value="Bacteria"/>
</dbReference>
<evidence type="ECO:0000256" key="2">
    <source>
        <dbReference type="ARBA" id="ARBA00005583"/>
    </source>
</evidence>
<dbReference type="GO" id="GO:0009252">
    <property type="term" value="P:peptidoglycan biosynthetic process"/>
    <property type="evidence" value="ECO:0007669"/>
    <property type="project" value="UniProtKB-UniRule"/>
</dbReference>
<dbReference type="GO" id="GO:0071555">
    <property type="term" value="P:cell wall organization"/>
    <property type="evidence" value="ECO:0007669"/>
    <property type="project" value="UniProtKB-KW"/>
</dbReference>
<evidence type="ECO:0000256" key="8">
    <source>
        <dbReference type="PIRSR" id="PIRSR600715-1"/>
    </source>
</evidence>
<sequence length="363" mass="38815">MKGVLIAAIVSLIAALFGTPMFIKFLVRKGYGQFIRDDGPTTHHTKRGTPTMGGAVIIAASLLAYGCAHLFTMTPMSASGLLVMFLMAGLGLVGFADDAIKITKQRSLGLTSLQKLGGQTLVAVIFAVLALQFENSNGLTPASYAISFVRDSSLSLAVGGTVVSLLLFVIWANLLIAGTSNGVNLTDGLDGLATGACVMVFGAYVLISIWQFNQNCQYSEMMTHAAKCYDVRDPHDLAVVAAALMGACFGFLWWNATPAKIFMGDTGSLALGGALAGLAITTRTEFLVVILAGLFVIETLSVILQVGSFKARRKRIFRMAPLHHHFEMVGWNEITVVIRFWIIAGLCVAFGLGIFYAEWNVSQ</sequence>
<keyword evidence="4 7" id="KW-0812">Transmembrane</keyword>
<dbReference type="PROSITE" id="PS01348">
    <property type="entry name" value="MRAY_2"/>
    <property type="match status" value="1"/>
</dbReference>
<dbReference type="STRING" id="1274.HX89_05915"/>
<keyword evidence="7" id="KW-0133">Cell shape</keyword>
<feature type="transmembrane region" description="Helical" evidence="7">
    <location>
        <begin position="189"/>
        <end position="212"/>
    </location>
</feature>
<keyword evidence="5 7" id="KW-1133">Transmembrane helix</keyword>
<dbReference type="KEGG" id="dni:HX89_05915"/>
<feature type="transmembrane region" description="Helical" evidence="7">
    <location>
        <begin position="48"/>
        <end position="71"/>
    </location>
</feature>
<dbReference type="Proteomes" id="UP000027986">
    <property type="component" value="Chromosome"/>
</dbReference>
<evidence type="ECO:0000256" key="3">
    <source>
        <dbReference type="ARBA" id="ARBA00022679"/>
    </source>
</evidence>
<dbReference type="GO" id="GO:0008963">
    <property type="term" value="F:phospho-N-acetylmuramoyl-pentapeptide-transferase activity"/>
    <property type="evidence" value="ECO:0007669"/>
    <property type="project" value="UniProtKB-UniRule"/>
</dbReference>
<dbReference type="GeneID" id="41840712"/>
<reference evidence="9 10" key="1">
    <citation type="submission" date="2014-07" db="EMBL/GenBank/DDBJ databases">
        <title>Genome Sequencing of Dermacoccus nishinomiyaensis.</title>
        <authorList>
            <person name="Hong K.W."/>
            <person name="Chan K.G."/>
        </authorList>
    </citation>
    <scope>NUCLEOTIDE SEQUENCE [LARGE SCALE GENOMIC DNA]</scope>
    <source>
        <strain evidence="9 10">M25</strain>
    </source>
</reference>
<evidence type="ECO:0000256" key="5">
    <source>
        <dbReference type="ARBA" id="ARBA00022989"/>
    </source>
</evidence>
<evidence type="ECO:0000256" key="6">
    <source>
        <dbReference type="ARBA" id="ARBA00023136"/>
    </source>
</evidence>
<dbReference type="Pfam" id="PF00953">
    <property type="entry name" value="Glycos_transf_4"/>
    <property type="match status" value="1"/>
</dbReference>
<feature type="transmembrane region" description="Helical" evidence="7">
    <location>
        <begin position="237"/>
        <end position="254"/>
    </location>
</feature>
<evidence type="ECO:0000256" key="4">
    <source>
        <dbReference type="ARBA" id="ARBA00022692"/>
    </source>
</evidence>
<dbReference type="GO" id="GO:0051301">
    <property type="term" value="P:cell division"/>
    <property type="evidence" value="ECO:0007669"/>
    <property type="project" value="UniProtKB-KW"/>
</dbReference>
<dbReference type="Pfam" id="PF10555">
    <property type="entry name" value="MraY_sig1"/>
    <property type="match status" value="1"/>
</dbReference>
<feature type="binding site" evidence="8">
    <location>
        <position position="265"/>
    </location>
    <ligand>
        <name>Mg(2+)</name>
        <dbReference type="ChEBI" id="CHEBI:18420"/>
    </ligand>
</feature>
<keyword evidence="10" id="KW-1185">Reference proteome</keyword>
<keyword evidence="7 8" id="KW-0460">Magnesium</keyword>
<name>A0A075JFI5_9MICO</name>
<dbReference type="GO" id="GO:0005886">
    <property type="term" value="C:plasma membrane"/>
    <property type="evidence" value="ECO:0007669"/>
    <property type="project" value="UniProtKB-SubCell"/>
</dbReference>
<feature type="transmembrane region" description="Helical" evidence="7">
    <location>
        <begin position="77"/>
        <end position="96"/>
    </location>
</feature>
<accession>A0A075JFI5</accession>
<proteinExistence type="inferred from homology"/>
<comment type="subcellular location">
    <subcellularLocation>
        <location evidence="7">Cell membrane</location>
        <topology evidence="7">Multi-pass membrane protein</topology>
    </subcellularLocation>
    <subcellularLocation>
        <location evidence="1">Membrane</location>
        <topology evidence="1">Multi-pass membrane protein</topology>
    </subcellularLocation>
</comment>
<dbReference type="CDD" id="cd06852">
    <property type="entry name" value="GT_MraY"/>
    <property type="match status" value="1"/>
</dbReference>
<protein>
    <recommendedName>
        <fullName evidence="7">Phospho-N-acetylmuramoyl-pentapeptide-transferase</fullName>
        <ecNumber evidence="7">2.7.8.13</ecNumber>
    </recommendedName>
    <alternativeName>
        <fullName evidence="7">UDP-MurNAc-pentapeptide phosphotransferase</fullName>
    </alternativeName>
</protein>
<dbReference type="EC" id="2.7.8.13" evidence="7"/>
<keyword evidence="7" id="KW-0961">Cell wall biogenesis/degradation</keyword>
<feature type="transmembrane region" description="Helical" evidence="7">
    <location>
        <begin position="6"/>
        <end position="27"/>
    </location>
</feature>
<comment type="cofactor">
    <cofactor evidence="7 8">
        <name>Mg(2+)</name>
        <dbReference type="ChEBI" id="CHEBI:18420"/>
    </cofactor>
</comment>
<comment type="pathway">
    <text evidence="7">Cell wall biogenesis; peptidoglycan biosynthesis.</text>
</comment>
<evidence type="ECO:0000256" key="7">
    <source>
        <dbReference type="HAMAP-Rule" id="MF_00038"/>
    </source>
</evidence>
<feature type="transmembrane region" description="Helical" evidence="7">
    <location>
        <begin position="336"/>
        <end position="357"/>
    </location>
</feature>
<dbReference type="EMBL" id="CP008889">
    <property type="protein sequence ID" value="AIF40550.1"/>
    <property type="molecule type" value="Genomic_DNA"/>
</dbReference>
<comment type="catalytic activity">
    <reaction evidence="7">
        <text>UDP-N-acetyl-alpha-D-muramoyl-L-alanyl-gamma-D-glutamyl-meso-2,6-diaminopimeloyl-D-alanyl-D-alanine + di-trans,octa-cis-undecaprenyl phosphate = di-trans,octa-cis-undecaprenyl diphospho-N-acetyl-alpha-D-muramoyl-L-alanyl-D-glutamyl-meso-2,6-diaminopimeloyl-D-alanyl-D-alanine + UMP</text>
        <dbReference type="Rhea" id="RHEA:28386"/>
        <dbReference type="ChEBI" id="CHEBI:57865"/>
        <dbReference type="ChEBI" id="CHEBI:60392"/>
        <dbReference type="ChEBI" id="CHEBI:61386"/>
        <dbReference type="ChEBI" id="CHEBI:61387"/>
        <dbReference type="EC" id="2.7.8.13"/>
    </reaction>
</comment>
<dbReference type="HOGENOM" id="CLU_023982_0_1_11"/>
<dbReference type="HAMAP" id="MF_00038">
    <property type="entry name" value="MraY"/>
    <property type="match status" value="1"/>
</dbReference>
<feature type="binding site" evidence="8">
    <location>
        <position position="184"/>
    </location>
    <ligand>
        <name>Mg(2+)</name>
        <dbReference type="ChEBI" id="CHEBI:18420"/>
    </ligand>
</feature>
<evidence type="ECO:0000256" key="1">
    <source>
        <dbReference type="ARBA" id="ARBA00004141"/>
    </source>
</evidence>
<dbReference type="PANTHER" id="PTHR22926">
    <property type="entry name" value="PHOSPHO-N-ACETYLMURAMOYL-PENTAPEPTIDE-TRANSFERASE"/>
    <property type="match status" value="1"/>
</dbReference>
<dbReference type="AlphaFoldDB" id="A0A075JFI5"/>
<dbReference type="UniPathway" id="UPA00219"/>
<keyword evidence="6 7" id="KW-0472">Membrane</keyword>
<evidence type="ECO:0000313" key="9">
    <source>
        <dbReference type="EMBL" id="AIF40550.1"/>
    </source>
</evidence>
<organism evidence="9 10">
    <name type="scientific">Dermacoccus nishinomiyaensis</name>
    <dbReference type="NCBI Taxonomy" id="1274"/>
    <lineage>
        <taxon>Bacteria</taxon>
        <taxon>Bacillati</taxon>
        <taxon>Actinomycetota</taxon>
        <taxon>Actinomycetes</taxon>
        <taxon>Micrococcales</taxon>
        <taxon>Dermacoccaceae</taxon>
        <taxon>Dermacoccus</taxon>
    </lineage>
</organism>